<evidence type="ECO:0000256" key="1">
    <source>
        <dbReference type="ARBA" id="ARBA00004496"/>
    </source>
</evidence>
<evidence type="ECO:0000256" key="6">
    <source>
        <dbReference type="ARBA" id="ARBA00022490"/>
    </source>
</evidence>
<evidence type="ECO:0000256" key="7">
    <source>
        <dbReference type="ARBA" id="ARBA00025246"/>
    </source>
</evidence>
<dbReference type="InterPro" id="IPR045864">
    <property type="entry name" value="aa-tRNA-synth_II/BPL/LPL"/>
</dbReference>
<comment type="function">
    <text evidence="7 8">Required for the first step of histidine biosynthesis. May allow the feedback regulation of ATP phosphoribosyltransferase activity by histidine.</text>
</comment>
<name>A0ABT9Y5J0_9FIRM</name>
<keyword evidence="8" id="KW-0028">Amino-acid biosynthesis</keyword>
<comment type="miscellaneous">
    <text evidence="8">This function is generally fulfilled by the C-terminal part of HisG, which is missing in some bacteria such as this one.</text>
</comment>
<dbReference type="PIRSF" id="PIRSF001549">
    <property type="entry name" value="His-tRNA_synth"/>
    <property type="match status" value="1"/>
</dbReference>
<protein>
    <recommendedName>
        <fullName evidence="5 8">ATP phosphoribosyltransferase regulatory subunit</fullName>
    </recommendedName>
</protein>
<sequence>MRDFLPHDAAIKRNIENVLANLFKVWGYDEVITPAVEYLDTLTMGNKNSIQRHMFKFFDKNNRTLALRNEMTTSIARLVSSRMQNDDIPFKLSYICKVYRYEQAQTGRQCEFYQAGVELMGNGEPTGDAEIVALAIESMLKAGLVNFQVCMGQVAFINGLMQQWNLAQDKQKYIRRALEKHDLVELDRITAETALPDEARAFLRSLPMLHGNENVLKKAAAFALDEQSKKALDNLEKIYDLLKNYGIDKYVVFDLGVIRDFSYYTGMVFEIYAPGLGSPLCGGGRYDNLLADFGKNCPATGFALGLERLMLALKNQGKTECLTNSKENYVAYAEGRLDEAVEKAMLLRDAGEITELAGSPQKLSEAEAYCRAKNYVNLVYIQ</sequence>
<keyword evidence="11" id="KW-1185">Reference proteome</keyword>
<dbReference type="Gene3D" id="3.30.930.10">
    <property type="entry name" value="Bira Bifunctional Protein, Domain 2"/>
    <property type="match status" value="1"/>
</dbReference>
<feature type="domain" description="Aminoacyl-transfer RNA synthetases class-II family profile" evidence="9">
    <location>
        <begin position="1"/>
        <end position="313"/>
    </location>
</feature>
<dbReference type="GO" id="GO:0016757">
    <property type="term" value="F:glycosyltransferase activity"/>
    <property type="evidence" value="ECO:0007669"/>
    <property type="project" value="UniProtKB-KW"/>
</dbReference>
<dbReference type="Pfam" id="PF13393">
    <property type="entry name" value="tRNA-synt_His"/>
    <property type="match status" value="1"/>
</dbReference>
<dbReference type="PANTHER" id="PTHR43707">
    <property type="entry name" value="HISTIDYL-TRNA SYNTHETASE"/>
    <property type="match status" value="1"/>
</dbReference>
<organism evidence="10 11">
    <name type="scientific">Pectinatus haikarae</name>
    <dbReference type="NCBI Taxonomy" id="349096"/>
    <lineage>
        <taxon>Bacteria</taxon>
        <taxon>Bacillati</taxon>
        <taxon>Bacillota</taxon>
        <taxon>Negativicutes</taxon>
        <taxon>Selenomonadales</taxon>
        <taxon>Selenomonadaceae</taxon>
        <taxon>Pectinatus</taxon>
    </lineage>
</organism>
<accession>A0ABT9Y5J0</accession>
<evidence type="ECO:0000313" key="11">
    <source>
        <dbReference type="Proteomes" id="UP001239167"/>
    </source>
</evidence>
<keyword evidence="10" id="KW-0328">Glycosyltransferase</keyword>
<dbReference type="NCBIfam" id="TIGR00443">
    <property type="entry name" value="hisZ_biosyn_reg"/>
    <property type="match status" value="1"/>
</dbReference>
<dbReference type="InterPro" id="IPR004517">
    <property type="entry name" value="HisZ"/>
</dbReference>
<dbReference type="InterPro" id="IPR004516">
    <property type="entry name" value="HisRS/HisZ"/>
</dbReference>
<comment type="subcellular location">
    <subcellularLocation>
        <location evidence="1 8">Cytoplasm</location>
    </subcellularLocation>
</comment>
<dbReference type="InterPro" id="IPR041715">
    <property type="entry name" value="HisRS-like_core"/>
</dbReference>
<dbReference type="Proteomes" id="UP001239167">
    <property type="component" value="Unassembled WGS sequence"/>
</dbReference>
<evidence type="ECO:0000256" key="8">
    <source>
        <dbReference type="HAMAP-Rule" id="MF_00125"/>
    </source>
</evidence>
<reference evidence="10 11" key="1">
    <citation type="submission" date="2023-07" db="EMBL/GenBank/DDBJ databases">
        <title>Genomic Encyclopedia of Type Strains, Phase IV (KMG-IV): sequencing the most valuable type-strain genomes for metagenomic binning, comparative biology and taxonomic classification.</title>
        <authorList>
            <person name="Goeker M."/>
        </authorList>
    </citation>
    <scope>NUCLEOTIDE SEQUENCE [LARGE SCALE GENOMIC DNA]</scope>
    <source>
        <strain evidence="10 11">DSM 16980</strain>
    </source>
</reference>
<evidence type="ECO:0000313" key="10">
    <source>
        <dbReference type="EMBL" id="MDQ0203106.1"/>
    </source>
</evidence>
<dbReference type="SUPFAM" id="SSF55681">
    <property type="entry name" value="Class II aaRS and biotin synthetases"/>
    <property type="match status" value="1"/>
</dbReference>
<gene>
    <name evidence="8" type="primary">hisZ</name>
    <name evidence="10" type="ORF">J2S01_000813</name>
</gene>
<comment type="caution">
    <text evidence="10">The sequence shown here is derived from an EMBL/GenBank/DDBJ whole genome shotgun (WGS) entry which is preliminary data.</text>
</comment>
<evidence type="ECO:0000259" key="9">
    <source>
        <dbReference type="PROSITE" id="PS50862"/>
    </source>
</evidence>
<dbReference type="InterPro" id="IPR006195">
    <property type="entry name" value="aa-tRNA-synth_II"/>
</dbReference>
<comment type="pathway">
    <text evidence="2 8">Amino-acid biosynthesis; L-histidine biosynthesis; L-histidine from 5-phospho-alpha-D-ribose 1-diphosphate: step 1/9.</text>
</comment>
<keyword evidence="8" id="KW-0368">Histidine biosynthesis</keyword>
<comment type="subunit">
    <text evidence="4 8">Heteromultimer composed of HisG and HisZ subunits.</text>
</comment>
<evidence type="ECO:0000256" key="4">
    <source>
        <dbReference type="ARBA" id="ARBA00011496"/>
    </source>
</evidence>
<dbReference type="EMBL" id="JAUSUE010000004">
    <property type="protein sequence ID" value="MDQ0203106.1"/>
    <property type="molecule type" value="Genomic_DNA"/>
</dbReference>
<dbReference type="PANTHER" id="PTHR43707:SF1">
    <property type="entry name" value="HISTIDINE--TRNA LIGASE, MITOCHONDRIAL-RELATED"/>
    <property type="match status" value="1"/>
</dbReference>
<keyword evidence="6 8" id="KW-0963">Cytoplasm</keyword>
<dbReference type="RefSeq" id="WP_196603795.1">
    <property type="nucleotide sequence ID" value="NZ_CP116940.1"/>
</dbReference>
<proteinExistence type="inferred from homology"/>
<evidence type="ECO:0000256" key="2">
    <source>
        <dbReference type="ARBA" id="ARBA00004667"/>
    </source>
</evidence>
<evidence type="ECO:0000256" key="5">
    <source>
        <dbReference type="ARBA" id="ARBA00020397"/>
    </source>
</evidence>
<dbReference type="HAMAP" id="MF_00125">
    <property type="entry name" value="HisZ"/>
    <property type="match status" value="1"/>
</dbReference>
<dbReference type="CDD" id="cd00773">
    <property type="entry name" value="HisRS-like_core"/>
    <property type="match status" value="1"/>
</dbReference>
<keyword evidence="10" id="KW-0808">Transferase</keyword>
<dbReference type="PROSITE" id="PS50862">
    <property type="entry name" value="AA_TRNA_LIGASE_II"/>
    <property type="match status" value="1"/>
</dbReference>
<evidence type="ECO:0000256" key="3">
    <source>
        <dbReference type="ARBA" id="ARBA00005539"/>
    </source>
</evidence>
<comment type="similarity">
    <text evidence="3 8">Belongs to the class-II aminoacyl-tRNA synthetase family. HisZ subfamily.</text>
</comment>